<dbReference type="GO" id="GO:0005829">
    <property type="term" value="C:cytosol"/>
    <property type="evidence" value="ECO:0007669"/>
    <property type="project" value="TreeGrafter"/>
</dbReference>
<name>A0A2A5J0E0_RHOSG</name>
<dbReference type="InterPro" id="IPR043129">
    <property type="entry name" value="ATPase_NBD"/>
</dbReference>
<feature type="domain" description="Hydantoinase/oxoprolinase N-terminal" evidence="2">
    <location>
        <begin position="4"/>
        <end position="190"/>
    </location>
</feature>
<dbReference type="PANTHER" id="PTHR11365">
    <property type="entry name" value="5-OXOPROLINASE RELATED"/>
    <property type="match status" value="1"/>
</dbReference>
<dbReference type="AlphaFoldDB" id="A0A2A5J0E0"/>
<dbReference type="InterPro" id="IPR008040">
    <property type="entry name" value="Hydant_A_N"/>
</dbReference>
<evidence type="ECO:0000313" key="5">
    <source>
        <dbReference type="Proteomes" id="UP000230886"/>
    </source>
</evidence>
<dbReference type="Pfam" id="PF05378">
    <property type="entry name" value="Hydant_A_N"/>
    <property type="match status" value="1"/>
</dbReference>
<protein>
    <recommendedName>
        <fullName evidence="6">Hydantoinase/oxoprolinase family protein</fullName>
    </recommendedName>
</protein>
<evidence type="ECO:0008006" key="6">
    <source>
        <dbReference type="Google" id="ProtNLM"/>
    </source>
</evidence>
<dbReference type="Pfam" id="PF01968">
    <property type="entry name" value="Hydantoinase_A"/>
    <property type="match status" value="1"/>
</dbReference>
<comment type="caution">
    <text evidence="4">The sequence shown here is derived from an EMBL/GenBank/DDBJ whole genome shotgun (WGS) entry which is preliminary data.</text>
</comment>
<dbReference type="InterPro" id="IPR002821">
    <property type="entry name" value="Hydantoinase_A"/>
</dbReference>
<accession>A0A2A5J0E0</accession>
<feature type="domain" description="Hydantoinase A/oxoprolinase" evidence="1">
    <location>
        <begin position="214"/>
        <end position="501"/>
    </location>
</feature>
<dbReference type="GO" id="GO:0006749">
    <property type="term" value="P:glutathione metabolic process"/>
    <property type="evidence" value="ECO:0007669"/>
    <property type="project" value="TreeGrafter"/>
</dbReference>
<feature type="domain" description="Acetophenone carboxylase-like C-terminal" evidence="3">
    <location>
        <begin position="519"/>
        <end position="692"/>
    </location>
</feature>
<proteinExistence type="predicted"/>
<evidence type="ECO:0000259" key="1">
    <source>
        <dbReference type="Pfam" id="PF01968"/>
    </source>
</evidence>
<organism evidence="4 5">
    <name type="scientific">Rhodococcus qingshengii</name>
    <dbReference type="NCBI Taxonomy" id="334542"/>
    <lineage>
        <taxon>Bacteria</taxon>
        <taxon>Bacillati</taxon>
        <taxon>Actinomycetota</taxon>
        <taxon>Actinomycetes</taxon>
        <taxon>Mycobacteriales</taxon>
        <taxon>Nocardiaceae</taxon>
        <taxon>Rhodococcus</taxon>
        <taxon>Rhodococcus erythropolis group</taxon>
    </lineage>
</organism>
<reference evidence="4 5" key="1">
    <citation type="submission" date="2017-07" db="EMBL/GenBank/DDBJ databases">
        <title>Draft sequence of Rhodococcus enclensis 23b-28.</title>
        <authorList>
            <person name="Besaury L."/>
            <person name="Sancelme M."/>
            <person name="Amato P."/>
            <person name="Lallement A."/>
            <person name="Delort A.-M."/>
        </authorList>
    </citation>
    <scope>NUCLEOTIDE SEQUENCE [LARGE SCALE GENOMIC DNA]</scope>
    <source>
        <strain evidence="4 5">23b-28</strain>
    </source>
</reference>
<dbReference type="RefSeq" id="WP_099698841.1">
    <property type="nucleotide sequence ID" value="NZ_NOVD01000058.1"/>
</dbReference>
<dbReference type="Proteomes" id="UP000230886">
    <property type="component" value="Unassembled WGS sequence"/>
</dbReference>
<dbReference type="Pfam" id="PF19278">
    <property type="entry name" value="Hydant_A_C"/>
    <property type="match status" value="1"/>
</dbReference>
<dbReference type="InterPro" id="IPR049517">
    <property type="entry name" value="ACX-like_C"/>
</dbReference>
<dbReference type="SUPFAM" id="SSF53067">
    <property type="entry name" value="Actin-like ATPase domain"/>
    <property type="match status" value="1"/>
</dbReference>
<dbReference type="InterPro" id="IPR045079">
    <property type="entry name" value="Oxoprolinase-like"/>
</dbReference>
<evidence type="ECO:0000313" key="4">
    <source>
        <dbReference type="EMBL" id="PCK23048.1"/>
    </source>
</evidence>
<sequence length="705" mass="74433">MFYVGVDIGGTFTDCVLVDDHGGQETSKALSDKVDPPAGVFAALEVIAQRKGMDLGTLLASTARFSHGTTIGTNAVLERRGARVGLVTTAGHKDALEMMRGHGRVAGLPIEQVYSVHGTGLPQPLIVPGAVVEIHERIDADGDVVCPLDLDTAAAAVADLITTHDLDSVAIVFLWSFANPDHERRLGERMAKDFPSVYVSISHEVSPRLGEYERTVATVMNGYIGPACSSYLDSLRTRLADTGLPSSMFVMQSNGGVLPPELASVNSLGIIDSGPSGGLIGTETLARTYGHSNVVATDMGGTSFDIGLVIDGRAQIADENVIDQYTYRLPHLDVRTLACGGGTIARIDESTGALRVGPDSAGSEPGPACYGRGGVLPTVTDADVVLGLLRADAFLDGRMPLDVEAARNAVGSLAARLGLSIEDTAAGIVEINNMRAAAAIRQQTLERGRDPRDFALYAYGGAGPLHAFGFANEIGASEVVIPLGDGASTMSAYGIASGDLMNYREIERRLSAPFDPTTLATAVTEVSRSALQVLGDDGTTELVRVEVSALMRFGEQLMHSLEVPIDEPVSDATPAAIVDAFLAEYARRYGGGAATYFQAVEIFALRARASVASPIPAPAELLDVTGEICEPDRIEVYWPGIRQMLPTEVHRLNQLRIDVGVEGPALIECAHTSIAIPPGAKGFLGKQGEIHLHLADYNNTGDERR</sequence>
<gene>
    <name evidence="4" type="ORF">CHR55_31065</name>
</gene>
<dbReference type="PANTHER" id="PTHR11365:SF23">
    <property type="entry name" value="HYPOTHETICAL 5-OXOPROLINASE (EUROFUNG)-RELATED"/>
    <property type="match status" value="1"/>
</dbReference>
<evidence type="ECO:0000259" key="2">
    <source>
        <dbReference type="Pfam" id="PF05378"/>
    </source>
</evidence>
<dbReference type="EMBL" id="NOVD01000058">
    <property type="protein sequence ID" value="PCK23048.1"/>
    <property type="molecule type" value="Genomic_DNA"/>
</dbReference>
<evidence type="ECO:0000259" key="3">
    <source>
        <dbReference type="Pfam" id="PF19278"/>
    </source>
</evidence>
<dbReference type="GO" id="GO:0017168">
    <property type="term" value="F:5-oxoprolinase (ATP-hydrolyzing) activity"/>
    <property type="evidence" value="ECO:0007669"/>
    <property type="project" value="TreeGrafter"/>
</dbReference>